<reference evidence="2" key="1">
    <citation type="journal article" date="2012" name="Science">
        <title>The Paleozoic origin of enzymatic lignin decomposition reconstructed from 31 fungal genomes.</title>
        <authorList>
            <person name="Floudas D."/>
            <person name="Binder M."/>
            <person name="Riley R."/>
            <person name="Barry K."/>
            <person name="Blanchette R.A."/>
            <person name="Henrissat B."/>
            <person name="Martinez A.T."/>
            <person name="Otillar R."/>
            <person name="Spatafora J.W."/>
            <person name="Yadav J.S."/>
            <person name="Aerts A."/>
            <person name="Benoit I."/>
            <person name="Boyd A."/>
            <person name="Carlson A."/>
            <person name="Copeland A."/>
            <person name="Coutinho P.M."/>
            <person name="de Vries R.P."/>
            <person name="Ferreira P."/>
            <person name="Findley K."/>
            <person name="Foster B."/>
            <person name="Gaskell J."/>
            <person name="Glotzer D."/>
            <person name="Gorecki P."/>
            <person name="Heitman J."/>
            <person name="Hesse C."/>
            <person name="Hori C."/>
            <person name="Igarashi K."/>
            <person name="Jurgens J.A."/>
            <person name="Kallen N."/>
            <person name="Kersten P."/>
            <person name="Kohler A."/>
            <person name="Kuees U."/>
            <person name="Kumar T.K.A."/>
            <person name="Kuo A."/>
            <person name="LaButti K."/>
            <person name="Larrondo L.F."/>
            <person name="Lindquist E."/>
            <person name="Ling A."/>
            <person name="Lombard V."/>
            <person name="Lucas S."/>
            <person name="Lundell T."/>
            <person name="Martin R."/>
            <person name="McLaughlin D.J."/>
            <person name="Morgenstern I."/>
            <person name="Morin E."/>
            <person name="Murat C."/>
            <person name="Nagy L.G."/>
            <person name="Nolan M."/>
            <person name="Ohm R.A."/>
            <person name="Patyshakuliyeva A."/>
            <person name="Rokas A."/>
            <person name="Ruiz-Duenas F.J."/>
            <person name="Sabat G."/>
            <person name="Salamov A."/>
            <person name="Samejima M."/>
            <person name="Schmutz J."/>
            <person name="Slot J.C."/>
            <person name="St John F."/>
            <person name="Stenlid J."/>
            <person name="Sun H."/>
            <person name="Sun S."/>
            <person name="Syed K."/>
            <person name="Tsang A."/>
            <person name="Wiebenga A."/>
            <person name="Young D."/>
            <person name="Pisabarro A."/>
            <person name="Eastwood D.C."/>
            <person name="Martin F."/>
            <person name="Cullen D."/>
            <person name="Grigoriev I.V."/>
            <person name="Hibbett D.S."/>
        </authorList>
    </citation>
    <scope>NUCLEOTIDE SEQUENCE [LARGE SCALE GENOMIC DNA]</scope>
    <source>
        <strain evidence="2">RWD-64-598 SS2</strain>
    </source>
</reference>
<gene>
    <name evidence="1" type="ORF">CONPUDRAFT_168976</name>
</gene>
<dbReference type="EMBL" id="JH711586">
    <property type="protein sequence ID" value="EIW76431.1"/>
    <property type="molecule type" value="Genomic_DNA"/>
</dbReference>
<comment type="caution">
    <text evidence="1">The sequence shown here is derived from an EMBL/GenBank/DDBJ whole genome shotgun (WGS) entry which is preliminary data.</text>
</comment>
<protein>
    <submittedName>
        <fullName evidence="1">Uncharacterized protein</fullName>
    </submittedName>
</protein>
<evidence type="ECO:0000313" key="2">
    <source>
        <dbReference type="Proteomes" id="UP000053558"/>
    </source>
</evidence>
<sequence length="283" mass="31136">MKAILEEYNKWDVFAWKGQCSPFTVTRCFPLSPACYPTFTEPHQRRIIPGDPATATSLLDKYDNENEVGFSSFALTNKGLYTKLLVIRVSLISIKSHGEANDLPLLTFQQANGTLESVSVRVRRIPDRASIPGAEWALGVLDCWITSSGEGLIDKCRDRTGSAMKTTTPSSPPVNMHLTTASWGSRHMQHPLSTGLLALPTMIGLGHSPRPPFPHPDARIIERAARSGIQARHNVLTPFVRAPRVYRFHSSLSAPQEGIPACEVQTRTLNAPPHGTLSGAHRR</sequence>
<dbReference type="RefSeq" id="XP_007773656.1">
    <property type="nucleotide sequence ID" value="XM_007775466.1"/>
</dbReference>
<dbReference type="Proteomes" id="UP000053558">
    <property type="component" value="Unassembled WGS sequence"/>
</dbReference>
<dbReference type="AlphaFoldDB" id="A0A5M3MCR2"/>
<name>A0A5M3MCR2_CONPW</name>
<evidence type="ECO:0000313" key="1">
    <source>
        <dbReference type="EMBL" id="EIW76431.1"/>
    </source>
</evidence>
<dbReference type="KEGG" id="cput:CONPUDRAFT_168976"/>
<accession>A0A5M3MCR2</accession>
<organism evidence="1 2">
    <name type="scientific">Coniophora puteana (strain RWD-64-598)</name>
    <name type="common">Brown rot fungus</name>
    <dbReference type="NCBI Taxonomy" id="741705"/>
    <lineage>
        <taxon>Eukaryota</taxon>
        <taxon>Fungi</taxon>
        <taxon>Dikarya</taxon>
        <taxon>Basidiomycota</taxon>
        <taxon>Agaricomycotina</taxon>
        <taxon>Agaricomycetes</taxon>
        <taxon>Agaricomycetidae</taxon>
        <taxon>Boletales</taxon>
        <taxon>Coniophorineae</taxon>
        <taxon>Coniophoraceae</taxon>
        <taxon>Coniophora</taxon>
    </lineage>
</organism>
<dbReference type="GeneID" id="19206120"/>
<proteinExistence type="predicted"/>
<keyword evidence="2" id="KW-1185">Reference proteome</keyword>